<organism evidence="2 3">
    <name type="scientific">Panaeolus cyanescens</name>
    <dbReference type="NCBI Taxonomy" id="181874"/>
    <lineage>
        <taxon>Eukaryota</taxon>
        <taxon>Fungi</taxon>
        <taxon>Dikarya</taxon>
        <taxon>Basidiomycota</taxon>
        <taxon>Agaricomycotina</taxon>
        <taxon>Agaricomycetes</taxon>
        <taxon>Agaricomycetidae</taxon>
        <taxon>Agaricales</taxon>
        <taxon>Agaricineae</taxon>
        <taxon>Galeropsidaceae</taxon>
        <taxon>Panaeolus</taxon>
    </lineage>
</organism>
<feature type="region of interest" description="Disordered" evidence="1">
    <location>
        <begin position="50"/>
        <end position="77"/>
    </location>
</feature>
<name>A0A409XAY2_9AGAR</name>
<comment type="caution">
    <text evidence="2">The sequence shown here is derived from an EMBL/GenBank/DDBJ whole genome shotgun (WGS) entry which is preliminary data.</text>
</comment>
<evidence type="ECO:0000256" key="1">
    <source>
        <dbReference type="SAM" id="MobiDB-lite"/>
    </source>
</evidence>
<dbReference type="STRING" id="181874.A0A409XAY2"/>
<sequence length="104" mass="11349">MVRFHPTHLCIDINALVANQFLPEDWVFPKFVPSHSEPVIFQPATFTVDFDQDTGSDTPPPASSFNDGDENDSPFGDVFISPSAASVSSLDFASDWVVTTTSLL</sequence>
<gene>
    <name evidence="2" type="ORF">CVT24_005519</name>
</gene>
<reference evidence="2 3" key="1">
    <citation type="journal article" date="2018" name="Evol. Lett.">
        <title>Horizontal gene cluster transfer increased hallucinogenic mushroom diversity.</title>
        <authorList>
            <person name="Reynolds H.T."/>
            <person name="Vijayakumar V."/>
            <person name="Gluck-Thaler E."/>
            <person name="Korotkin H.B."/>
            <person name="Matheny P.B."/>
            <person name="Slot J.C."/>
        </authorList>
    </citation>
    <scope>NUCLEOTIDE SEQUENCE [LARGE SCALE GENOMIC DNA]</scope>
    <source>
        <strain evidence="2 3">2629</strain>
    </source>
</reference>
<accession>A0A409XAY2</accession>
<proteinExistence type="predicted"/>
<keyword evidence="3" id="KW-1185">Reference proteome</keyword>
<evidence type="ECO:0000313" key="2">
    <source>
        <dbReference type="EMBL" id="PPQ87827.1"/>
    </source>
</evidence>
<evidence type="ECO:0000313" key="3">
    <source>
        <dbReference type="Proteomes" id="UP000284842"/>
    </source>
</evidence>
<dbReference type="AlphaFoldDB" id="A0A409XAY2"/>
<protein>
    <submittedName>
        <fullName evidence="2">Uncharacterized protein</fullName>
    </submittedName>
</protein>
<dbReference type="Proteomes" id="UP000284842">
    <property type="component" value="Unassembled WGS sequence"/>
</dbReference>
<dbReference type="InParanoid" id="A0A409XAY2"/>
<dbReference type="EMBL" id="NHTK01004182">
    <property type="protein sequence ID" value="PPQ87827.1"/>
    <property type="molecule type" value="Genomic_DNA"/>
</dbReference>